<sequence>MPSTPQRGGGDLGFQAAALRQQFPDRRRDFSGPVERSCRIGVPCIPPHREGTGLLRAAAPPAQPW</sequence>
<accession>A0A0E0FNT8</accession>
<dbReference type="AlphaFoldDB" id="A0A0E0FNT8"/>
<reference evidence="1" key="2">
    <citation type="submission" date="2018-04" db="EMBL/GenBank/DDBJ databases">
        <title>OnivRS2 (Oryza nivara Reference Sequence Version 2).</title>
        <authorList>
            <person name="Zhang J."/>
            <person name="Kudrna D."/>
            <person name="Lee S."/>
            <person name="Talag J."/>
            <person name="Rajasekar S."/>
            <person name="Welchert J."/>
            <person name="Hsing Y.-I."/>
            <person name="Wing R.A."/>
        </authorList>
    </citation>
    <scope>NUCLEOTIDE SEQUENCE [LARGE SCALE GENOMIC DNA]</scope>
</reference>
<name>A0A0E0FNT8_ORYNI</name>
<proteinExistence type="predicted"/>
<evidence type="ECO:0000313" key="1">
    <source>
        <dbReference type="EnsemblPlants" id="ONIVA01G23840.4"/>
    </source>
</evidence>
<dbReference type="HOGENOM" id="CLU_2853606_0_0_1"/>
<protein>
    <submittedName>
        <fullName evidence="1">Uncharacterized protein</fullName>
    </submittedName>
</protein>
<organism evidence="1">
    <name type="scientific">Oryza nivara</name>
    <name type="common">Indian wild rice</name>
    <name type="synonym">Oryza sativa f. spontanea</name>
    <dbReference type="NCBI Taxonomy" id="4536"/>
    <lineage>
        <taxon>Eukaryota</taxon>
        <taxon>Viridiplantae</taxon>
        <taxon>Streptophyta</taxon>
        <taxon>Embryophyta</taxon>
        <taxon>Tracheophyta</taxon>
        <taxon>Spermatophyta</taxon>
        <taxon>Magnoliopsida</taxon>
        <taxon>Liliopsida</taxon>
        <taxon>Poales</taxon>
        <taxon>Poaceae</taxon>
        <taxon>BOP clade</taxon>
        <taxon>Oryzoideae</taxon>
        <taxon>Oryzeae</taxon>
        <taxon>Oryzinae</taxon>
        <taxon>Oryza</taxon>
    </lineage>
</organism>
<dbReference type="Proteomes" id="UP000006591">
    <property type="component" value="Chromosome 1"/>
</dbReference>
<keyword evidence="2" id="KW-1185">Reference proteome</keyword>
<reference evidence="1" key="1">
    <citation type="submission" date="2015-04" db="UniProtKB">
        <authorList>
            <consortium name="EnsemblPlants"/>
        </authorList>
    </citation>
    <scope>IDENTIFICATION</scope>
    <source>
        <strain evidence="1">SL10</strain>
    </source>
</reference>
<dbReference type="EnsemblPlants" id="ONIVA01G23840.4">
    <property type="protein sequence ID" value="ONIVA01G23840.4"/>
    <property type="gene ID" value="ONIVA01G23840"/>
</dbReference>
<evidence type="ECO:0000313" key="2">
    <source>
        <dbReference type="Proteomes" id="UP000006591"/>
    </source>
</evidence>
<dbReference type="Gramene" id="ONIVA01G23840.4">
    <property type="protein sequence ID" value="ONIVA01G23840.4"/>
    <property type="gene ID" value="ONIVA01G23840"/>
</dbReference>